<dbReference type="Proteomes" id="UP001159363">
    <property type="component" value="Chromosome 1"/>
</dbReference>
<protein>
    <submittedName>
        <fullName evidence="2">Uncharacterized protein</fullName>
    </submittedName>
</protein>
<reference evidence="2 3" key="1">
    <citation type="submission" date="2023-02" db="EMBL/GenBank/DDBJ databases">
        <title>LHISI_Scaffold_Assembly.</title>
        <authorList>
            <person name="Stuart O.P."/>
            <person name="Cleave R."/>
            <person name="Magrath M.J.L."/>
            <person name="Mikheyev A.S."/>
        </authorList>
    </citation>
    <scope>NUCLEOTIDE SEQUENCE [LARGE SCALE GENOMIC DNA]</scope>
    <source>
        <strain evidence="2">Daus_M_001</strain>
        <tissue evidence="2">Leg muscle</tissue>
    </source>
</reference>
<feature type="compositionally biased region" description="Polar residues" evidence="1">
    <location>
        <begin position="1"/>
        <end position="13"/>
    </location>
</feature>
<evidence type="ECO:0000313" key="2">
    <source>
        <dbReference type="EMBL" id="KAJ8897744.1"/>
    </source>
</evidence>
<comment type="caution">
    <text evidence="2">The sequence shown here is derived from an EMBL/GenBank/DDBJ whole genome shotgun (WGS) entry which is preliminary data.</text>
</comment>
<name>A0ABQ9INF2_9NEOP</name>
<organism evidence="2 3">
    <name type="scientific">Dryococelus australis</name>
    <dbReference type="NCBI Taxonomy" id="614101"/>
    <lineage>
        <taxon>Eukaryota</taxon>
        <taxon>Metazoa</taxon>
        <taxon>Ecdysozoa</taxon>
        <taxon>Arthropoda</taxon>
        <taxon>Hexapoda</taxon>
        <taxon>Insecta</taxon>
        <taxon>Pterygota</taxon>
        <taxon>Neoptera</taxon>
        <taxon>Polyneoptera</taxon>
        <taxon>Phasmatodea</taxon>
        <taxon>Verophasmatodea</taxon>
        <taxon>Anareolatae</taxon>
        <taxon>Phasmatidae</taxon>
        <taxon>Eurycanthinae</taxon>
        <taxon>Dryococelus</taxon>
    </lineage>
</organism>
<keyword evidence="3" id="KW-1185">Reference proteome</keyword>
<evidence type="ECO:0000313" key="3">
    <source>
        <dbReference type="Proteomes" id="UP001159363"/>
    </source>
</evidence>
<proteinExistence type="predicted"/>
<evidence type="ECO:0000256" key="1">
    <source>
        <dbReference type="SAM" id="MobiDB-lite"/>
    </source>
</evidence>
<sequence>MLLHFENSTTDSAPPSDAPKPEASPTVKQGLASLHDTNLLTVLLLTAFVEVQDSWGNCQTARAPLELASQANFLTEQCSQCLRSTLSASIIARTKTVSHQN</sequence>
<gene>
    <name evidence="2" type="ORF">PR048_003094</name>
</gene>
<dbReference type="EMBL" id="JARBHB010000001">
    <property type="protein sequence ID" value="KAJ8897744.1"/>
    <property type="molecule type" value="Genomic_DNA"/>
</dbReference>
<feature type="region of interest" description="Disordered" evidence="1">
    <location>
        <begin position="1"/>
        <end position="29"/>
    </location>
</feature>
<accession>A0ABQ9INF2</accession>